<dbReference type="AlphaFoldDB" id="A0A0A9C630"/>
<proteinExistence type="predicted"/>
<evidence type="ECO:0000313" key="1">
    <source>
        <dbReference type="EMBL" id="JAD71016.1"/>
    </source>
</evidence>
<reference evidence="1" key="1">
    <citation type="submission" date="2014-09" db="EMBL/GenBank/DDBJ databases">
        <authorList>
            <person name="Magalhaes I.L.F."/>
            <person name="Oliveira U."/>
            <person name="Santos F.R."/>
            <person name="Vidigal T.H.D.A."/>
            <person name="Brescovit A.D."/>
            <person name="Santos A.J."/>
        </authorList>
    </citation>
    <scope>NUCLEOTIDE SEQUENCE</scope>
    <source>
        <tissue evidence="1">Shoot tissue taken approximately 20 cm above the soil surface</tissue>
    </source>
</reference>
<protein>
    <submittedName>
        <fullName evidence="1">Uncharacterized protein</fullName>
    </submittedName>
</protein>
<name>A0A0A9C630_ARUDO</name>
<accession>A0A0A9C630</accession>
<dbReference type="EMBL" id="GBRH01226879">
    <property type="protein sequence ID" value="JAD71016.1"/>
    <property type="molecule type" value="Transcribed_RNA"/>
</dbReference>
<reference evidence="1" key="2">
    <citation type="journal article" date="2015" name="Data Brief">
        <title>Shoot transcriptome of the giant reed, Arundo donax.</title>
        <authorList>
            <person name="Barrero R.A."/>
            <person name="Guerrero F.D."/>
            <person name="Moolhuijzen P."/>
            <person name="Goolsby J.A."/>
            <person name="Tidwell J."/>
            <person name="Bellgard S.E."/>
            <person name="Bellgard M.I."/>
        </authorList>
    </citation>
    <scope>NUCLEOTIDE SEQUENCE</scope>
    <source>
        <tissue evidence="1">Shoot tissue taken approximately 20 cm above the soil surface</tissue>
    </source>
</reference>
<sequence length="52" mass="5557">MDRSRFYLAPKLTSGALFPSKNSHVQHWKGTAEPLIAGGPSIGLGMQMDTVG</sequence>
<organism evidence="1">
    <name type="scientific">Arundo donax</name>
    <name type="common">Giant reed</name>
    <name type="synonym">Donax arundinaceus</name>
    <dbReference type="NCBI Taxonomy" id="35708"/>
    <lineage>
        <taxon>Eukaryota</taxon>
        <taxon>Viridiplantae</taxon>
        <taxon>Streptophyta</taxon>
        <taxon>Embryophyta</taxon>
        <taxon>Tracheophyta</taxon>
        <taxon>Spermatophyta</taxon>
        <taxon>Magnoliopsida</taxon>
        <taxon>Liliopsida</taxon>
        <taxon>Poales</taxon>
        <taxon>Poaceae</taxon>
        <taxon>PACMAD clade</taxon>
        <taxon>Arundinoideae</taxon>
        <taxon>Arundineae</taxon>
        <taxon>Arundo</taxon>
    </lineage>
</organism>